<sequence length="811" mass="92322">MHHDAWYAKDKSVFHPDLFPADSGGASLQDIRAHYLRDEEDESSIDVASEPWYIQKPSADQSRGLCDICSHIDIARLLTERVQQNHCPILVLRNVLAAREKCLFCGLVTEALCRANGQKVDVEELEEEDNVLGCWIHYHPRYRTLSIYRRRIGVLSGVVGYFGEVHEVREDSALLPYGRRMNSSRADLELIKSWIRKCEQEHSSQDTRDHKRYDPHLRNATWVDLRVVDVENDCVVTGSWDMRYVALSYVWGKVDQLQATVANAEELAEKGSLLRDKHKERLPTTIRDAMEFAKNLGERYLWVDALCIIQDHPEKSALLNAMDKVYNAAAWCLVAASATDANTPLPRIHPRTNESPYLDKYTTNIQGISLATILPSLSTALDTCTWNTRAWTYQEGILSTRLLFLFDAQIYFNCYHGYSFCEDVAFEESPRGAGGSMQVSGQIYVVNAQTNFETYAEAVEEYSSRNISFHEDTVKAFAGILSVLKTSFRGDFLFGLPDTELDQALLWQPKRALRRRKDRNGNDLFPSWSWAGWEGGVSYWPNLALSRVQWKDAVTGRYFTSCRFRRPETAEPDDAWFEDDWVRGNPSLEREEWWTYDLCYHEKENPGMLFLHPVSKDSNPAELESFTHVRLGTQHLRIRCMAIRFIMTGEHGDPLLSTLVACKDDQHIVCALKVFNRIGSLVGTVQIPGSIAKDFHPGEYEFICLSRTHLICDTIRATDMSPFGDGFDDSGHGTDTQDSPTDMYSETSILDPQDSVEFDVKAFDASKPWCIYNVLLVETVSSGESRRVGLGKVHVDAFLGGEWAWKDMILG</sequence>
<dbReference type="PANTHER" id="PTHR33112">
    <property type="entry name" value="DOMAIN PROTEIN, PUTATIVE-RELATED"/>
    <property type="match status" value="1"/>
</dbReference>
<proteinExistence type="predicted"/>
<evidence type="ECO:0000259" key="1">
    <source>
        <dbReference type="Pfam" id="PF06985"/>
    </source>
</evidence>
<dbReference type="Proteomes" id="UP000292402">
    <property type="component" value="Unassembled WGS sequence"/>
</dbReference>
<protein>
    <recommendedName>
        <fullName evidence="1">Heterokaryon incompatibility domain-containing protein</fullName>
    </recommendedName>
</protein>
<dbReference type="InterPro" id="IPR010730">
    <property type="entry name" value="HET"/>
</dbReference>
<reference evidence="3" key="1">
    <citation type="journal article" date="2019" name="bioRxiv">
        <title>Genomics, evolutionary history and diagnostics of the Alternaria alternata species group including apple and Asian pear pathotypes.</title>
        <authorList>
            <person name="Armitage A.D."/>
            <person name="Cockerton H.M."/>
            <person name="Sreenivasaprasad S."/>
            <person name="Woodhall J.W."/>
            <person name="Lane C.R."/>
            <person name="Harrison R.J."/>
            <person name="Clarkson J.P."/>
        </authorList>
    </citation>
    <scope>NUCLEOTIDE SEQUENCE [LARGE SCALE GENOMIC DNA]</scope>
    <source>
        <strain evidence="3">FERA 1082</strain>
    </source>
</reference>
<gene>
    <name evidence="2" type="ORF">AA0114_g10980</name>
</gene>
<dbReference type="AlphaFoldDB" id="A0A4Q4M572"/>
<dbReference type="EMBL" id="PDXA01000053">
    <property type="protein sequence ID" value="RYN40528.1"/>
    <property type="molecule type" value="Genomic_DNA"/>
</dbReference>
<comment type="caution">
    <text evidence="2">The sequence shown here is derived from an EMBL/GenBank/DDBJ whole genome shotgun (WGS) entry which is preliminary data.</text>
</comment>
<dbReference type="PANTHER" id="PTHR33112:SF12">
    <property type="entry name" value="HETEROKARYON INCOMPATIBILITY DOMAIN-CONTAINING PROTEIN"/>
    <property type="match status" value="1"/>
</dbReference>
<feature type="domain" description="Heterokaryon incompatibility" evidence="1">
    <location>
        <begin position="244"/>
        <end position="395"/>
    </location>
</feature>
<evidence type="ECO:0000313" key="2">
    <source>
        <dbReference type="EMBL" id="RYN40528.1"/>
    </source>
</evidence>
<name>A0A4Q4M572_9PLEO</name>
<evidence type="ECO:0000313" key="3">
    <source>
        <dbReference type="Proteomes" id="UP000292402"/>
    </source>
</evidence>
<dbReference type="Pfam" id="PF06985">
    <property type="entry name" value="HET"/>
    <property type="match status" value="1"/>
</dbReference>
<organism evidence="2 3">
    <name type="scientific">Alternaria tenuissima</name>
    <dbReference type="NCBI Taxonomy" id="119927"/>
    <lineage>
        <taxon>Eukaryota</taxon>
        <taxon>Fungi</taxon>
        <taxon>Dikarya</taxon>
        <taxon>Ascomycota</taxon>
        <taxon>Pezizomycotina</taxon>
        <taxon>Dothideomycetes</taxon>
        <taxon>Pleosporomycetidae</taxon>
        <taxon>Pleosporales</taxon>
        <taxon>Pleosporineae</taxon>
        <taxon>Pleosporaceae</taxon>
        <taxon>Alternaria</taxon>
        <taxon>Alternaria sect. Alternaria</taxon>
        <taxon>Alternaria alternata complex</taxon>
    </lineage>
</organism>
<accession>A0A4Q4M572</accession>